<dbReference type="RefSeq" id="WP_082870863.1">
    <property type="nucleotide sequence ID" value="NZ_CP046173.1"/>
</dbReference>
<organism evidence="1 2">
    <name type="scientific">Nocardia terpenica</name>
    <dbReference type="NCBI Taxonomy" id="455432"/>
    <lineage>
        <taxon>Bacteria</taxon>
        <taxon>Bacillati</taxon>
        <taxon>Actinomycetota</taxon>
        <taxon>Actinomycetes</taxon>
        <taxon>Mycobacteriales</taxon>
        <taxon>Nocardiaceae</taxon>
        <taxon>Nocardia</taxon>
    </lineage>
</organism>
<evidence type="ECO:0000313" key="2">
    <source>
        <dbReference type="Proteomes" id="UP000500953"/>
    </source>
</evidence>
<reference evidence="1 2" key="1">
    <citation type="journal article" date="2019" name="ACS Chem. Biol.">
        <title>Identification and Mobilization of a Cryptic Antibiotic Biosynthesis Gene Locus from a Human-Pathogenic Nocardia Isolate.</title>
        <authorList>
            <person name="Herisse M."/>
            <person name="Ishida K."/>
            <person name="Porter J.L."/>
            <person name="Howden B."/>
            <person name="Hertweck C."/>
            <person name="Stinear T.P."/>
            <person name="Pidot S.J."/>
        </authorList>
    </citation>
    <scope>NUCLEOTIDE SEQUENCE [LARGE SCALE GENOMIC DNA]</scope>
    <source>
        <strain evidence="1 2">AUSMDU00012715</strain>
    </source>
</reference>
<protein>
    <recommendedName>
        <fullName evidence="3">ESAT-6-like protein</fullName>
    </recommendedName>
</protein>
<evidence type="ECO:0008006" key="3">
    <source>
        <dbReference type="Google" id="ProtNLM"/>
    </source>
</evidence>
<dbReference type="InterPro" id="IPR010310">
    <property type="entry name" value="T7SS_ESAT-6-like"/>
</dbReference>
<dbReference type="AlphaFoldDB" id="A0A6G9YXW9"/>
<evidence type="ECO:0000313" key="1">
    <source>
        <dbReference type="EMBL" id="QIS17846.1"/>
    </source>
</evidence>
<dbReference type="EMBL" id="CP046173">
    <property type="protein sequence ID" value="QIS17846.1"/>
    <property type="molecule type" value="Genomic_DNA"/>
</dbReference>
<proteinExistence type="predicted"/>
<dbReference type="InterPro" id="IPR036689">
    <property type="entry name" value="ESAT-6-like_sf"/>
</dbReference>
<accession>A0A6G9YXW9</accession>
<dbReference type="Proteomes" id="UP000500953">
    <property type="component" value="Chromosome"/>
</dbReference>
<sequence length="94" mass="10755">MIRFTKEMYDDISTIQGNVQQIETALEDFKKYVEGWVTENWEGQASGEFTSFMGNWHNRTTDLNNTLHSTHVAVQQGVDETFANDASQAARYAM</sequence>
<dbReference type="SUPFAM" id="SSF140453">
    <property type="entry name" value="EsxAB dimer-like"/>
    <property type="match status" value="1"/>
</dbReference>
<dbReference type="Gene3D" id="1.10.287.1060">
    <property type="entry name" value="ESAT-6-like"/>
    <property type="match status" value="1"/>
</dbReference>
<dbReference type="Pfam" id="PF06013">
    <property type="entry name" value="WXG100"/>
    <property type="match status" value="1"/>
</dbReference>
<gene>
    <name evidence="1" type="ORF">F6W96_05475</name>
</gene>
<name>A0A6G9YXW9_9NOCA</name>